<evidence type="ECO:0000256" key="1">
    <source>
        <dbReference type="SAM" id="SignalP"/>
    </source>
</evidence>
<protein>
    <recommendedName>
        <fullName evidence="2">Cyanovirin-N domain-containing protein</fullName>
    </recommendedName>
</protein>
<comment type="caution">
    <text evidence="3">The sequence shown here is derived from an EMBL/GenBank/DDBJ whole genome shotgun (WGS) entry which is preliminary data.</text>
</comment>
<evidence type="ECO:0000259" key="2">
    <source>
        <dbReference type="SMART" id="SM01111"/>
    </source>
</evidence>
<dbReference type="OrthoDB" id="4672515at2759"/>
<name>A0A3D8S929_9HELO</name>
<sequence length="141" mass="14846">MRSFAFTVATILSTLALSQADGGFYTACDPSTFSYQRNYTGRLGFSVTLHGWLSGECEAADGTYTNSTVDLSSCIMNNDANLSWKANGSFVNTCQCDIASLPQLCCTCDTATNAEKSGVCIDLNDQVASMGGQLGCPNVSS</sequence>
<keyword evidence="4" id="KW-1185">Reference proteome</keyword>
<dbReference type="Gene3D" id="2.30.60.10">
    <property type="entry name" value="Cyanovirin-N"/>
    <property type="match status" value="1"/>
</dbReference>
<reference evidence="3 4" key="1">
    <citation type="journal article" date="2018" name="IMA Fungus">
        <title>IMA Genome-F 9: Draft genome sequence of Annulohypoxylon stygium, Aspergillus mulundensis, Berkeleyomyces basicola (syn. Thielaviopsis basicola), Ceratocystis smalleyi, two Cercospora beticola strains, Coleophoma cylindrospora, Fusarium fracticaudum, Phialophora cf. hyalina, and Morchella septimelata.</title>
        <authorList>
            <person name="Wingfield B.D."/>
            <person name="Bills G.F."/>
            <person name="Dong Y."/>
            <person name="Huang W."/>
            <person name="Nel W.J."/>
            <person name="Swalarsk-Parry B.S."/>
            <person name="Vaghefi N."/>
            <person name="Wilken P.M."/>
            <person name="An Z."/>
            <person name="de Beer Z.W."/>
            <person name="De Vos L."/>
            <person name="Chen L."/>
            <person name="Duong T.A."/>
            <person name="Gao Y."/>
            <person name="Hammerbacher A."/>
            <person name="Kikkert J.R."/>
            <person name="Li Y."/>
            <person name="Li H."/>
            <person name="Li K."/>
            <person name="Li Q."/>
            <person name="Liu X."/>
            <person name="Ma X."/>
            <person name="Naidoo K."/>
            <person name="Pethybridge S.J."/>
            <person name="Sun J."/>
            <person name="Steenkamp E.T."/>
            <person name="van der Nest M.A."/>
            <person name="van Wyk S."/>
            <person name="Wingfield M.J."/>
            <person name="Xiong C."/>
            <person name="Yue Q."/>
            <person name="Zhang X."/>
        </authorList>
    </citation>
    <scope>NUCLEOTIDE SEQUENCE [LARGE SCALE GENOMIC DNA]</scope>
    <source>
        <strain evidence="3 4">BP6252</strain>
    </source>
</reference>
<gene>
    <name evidence="3" type="ORF">BP6252_03862</name>
</gene>
<evidence type="ECO:0000313" key="4">
    <source>
        <dbReference type="Proteomes" id="UP000256645"/>
    </source>
</evidence>
<keyword evidence="1" id="KW-0732">Signal</keyword>
<dbReference type="Proteomes" id="UP000256645">
    <property type="component" value="Unassembled WGS sequence"/>
</dbReference>
<dbReference type="SUPFAM" id="SSF51322">
    <property type="entry name" value="Cyanovirin-N"/>
    <property type="match status" value="1"/>
</dbReference>
<dbReference type="SMART" id="SM01111">
    <property type="entry name" value="CVNH"/>
    <property type="match status" value="1"/>
</dbReference>
<dbReference type="Pfam" id="PF08881">
    <property type="entry name" value="CVNH"/>
    <property type="match status" value="1"/>
</dbReference>
<dbReference type="InterPro" id="IPR036673">
    <property type="entry name" value="Cyanovirin-N_sf"/>
</dbReference>
<dbReference type="InterPro" id="IPR011058">
    <property type="entry name" value="Cyanovirin-N"/>
</dbReference>
<organism evidence="3 4">
    <name type="scientific">Coleophoma cylindrospora</name>
    <dbReference type="NCBI Taxonomy" id="1849047"/>
    <lineage>
        <taxon>Eukaryota</taxon>
        <taxon>Fungi</taxon>
        <taxon>Dikarya</taxon>
        <taxon>Ascomycota</taxon>
        <taxon>Pezizomycotina</taxon>
        <taxon>Leotiomycetes</taxon>
        <taxon>Helotiales</taxon>
        <taxon>Dermateaceae</taxon>
        <taxon>Coleophoma</taxon>
    </lineage>
</organism>
<proteinExistence type="predicted"/>
<accession>A0A3D8S929</accession>
<feature type="domain" description="Cyanovirin-N" evidence="2">
    <location>
        <begin position="44"/>
        <end position="136"/>
    </location>
</feature>
<dbReference type="EMBL" id="PDLM01000003">
    <property type="protein sequence ID" value="RDW82750.1"/>
    <property type="molecule type" value="Genomic_DNA"/>
</dbReference>
<feature type="chain" id="PRO_5017679799" description="Cyanovirin-N domain-containing protein" evidence="1">
    <location>
        <begin position="21"/>
        <end position="141"/>
    </location>
</feature>
<evidence type="ECO:0000313" key="3">
    <source>
        <dbReference type="EMBL" id="RDW82750.1"/>
    </source>
</evidence>
<dbReference type="AlphaFoldDB" id="A0A3D8S929"/>
<feature type="signal peptide" evidence="1">
    <location>
        <begin position="1"/>
        <end position="20"/>
    </location>
</feature>